<name>A0A173WM49_9CLOT</name>
<dbReference type="SMART" id="SM00028">
    <property type="entry name" value="TPR"/>
    <property type="match status" value="5"/>
</dbReference>
<dbReference type="Gene3D" id="1.25.40.10">
    <property type="entry name" value="Tetratricopeptide repeat domain"/>
    <property type="match status" value="2"/>
</dbReference>
<feature type="repeat" description="TPR" evidence="1">
    <location>
        <begin position="178"/>
        <end position="211"/>
    </location>
</feature>
<dbReference type="PANTHER" id="PTHR12558:SF13">
    <property type="entry name" value="CELL DIVISION CYCLE PROTEIN 27 HOMOLOG"/>
    <property type="match status" value="1"/>
</dbReference>
<evidence type="ECO:0000313" key="2">
    <source>
        <dbReference type="EMBL" id="CUO01598.1"/>
    </source>
</evidence>
<dbReference type="Pfam" id="PF13181">
    <property type="entry name" value="TPR_8"/>
    <property type="match status" value="2"/>
</dbReference>
<dbReference type="GeneID" id="83012135"/>
<gene>
    <name evidence="2" type="ORF">ERS852470_01238</name>
</gene>
<dbReference type="InterPro" id="IPR019734">
    <property type="entry name" value="TPR_rpt"/>
</dbReference>
<evidence type="ECO:0000313" key="3">
    <source>
        <dbReference type="Proteomes" id="UP000095558"/>
    </source>
</evidence>
<dbReference type="RefSeq" id="WP_042398783.1">
    <property type="nucleotide sequence ID" value="NZ_CYYT01000001.1"/>
</dbReference>
<dbReference type="SUPFAM" id="SSF48452">
    <property type="entry name" value="TPR-like"/>
    <property type="match status" value="1"/>
</dbReference>
<proteinExistence type="predicted"/>
<evidence type="ECO:0000256" key="1">
    <source>
        <dbReference type="PROSITE-ProRule" id="PRU00339"/>
    </source>
</evidence>
<dbReference type="PROSITE" id="PS50005">
    <property type="entry name" value="TPR"/>
    <property type="match status" value="1"/>
</dbReference>
<dbReference type="OrthoDB" id="1908470at2"/>
<organism evidence="2 3">
    <name type="scientific">Clostridium disporicum</name>
    <dbReference type="NCBI Taxonomy" id="84024"/>
    <lineage>
        <taxon>Bacteria</taxon>
        <taxon>Bacillati</taxon>
        <taxon>Bacillota</taxon>
        <taxon>Clostridia</taxon>
        <taxon>Eubacteriales</taxon>
        <taxon>Clostridiaceae</taxon>
        <taxon>Clostridium</taxon>
    </lineage>
</organism>
<sequence length="258" mass="30257">MDLNKEFLEKYNDLMNEDVEKALNFSINCLKESNNPDFYAYIADCYMSLEDYDNSIQTLKLALNENCNNISFVKSLLGESYFYLGDFKESNNIFLELKKENPNSFFVIAYLMDINIYLEKYDYAIELGEEILKSKTLNNNDTAYILVNIGWIYLKYKNNLEKSFTYFKDALNIDENLGRAYIGLGEYYYSIHEYTDALINYEKAIDLQEGTIDVYFGIAMCYKALKQYEDALSYLQIVHQADSTNELYIKEIAEIEKL</sequence>
<keyword evidence="1" id="KW-0802">TPR repeat</keyword>
<accession>A0A173WM49</accession>
<dbReference type="AlphaFoldDB" id="A0A173WM49"/>
<dbReference type="EMBL" id="CYZV01000011">
    <property type="protein sequence ID" value="CUO01598.1"/>
    <property type="molecule type" value="Genomic_DNA"/>
</dbReference>
<dbReference type="Proteomes" id="UP000095558">
    <property type="component" value="Unassembled WGS sequence"/>
</dbReference>
<dbReference type="InterPro" id="IPR011990">
    <property type="entry name" value="TPR-like_helical_dom_sf"/>
</dbReference>
<dbReference type="PANTHER" id="PTHR12558">
    <property type="entry name" value="CELL DIVISION CYCLE 16,23,27"/>
    <property type="match status" value="1"/>
</dbReference>
<protein>
    <submittedName>
        <fullName evidence="2">Tetratricopeptide repeat protein</fullName>
    </submittedName>
</protein>
<dbReference type="Pfam" id="PF13174">
    <property type="entry name" value="TPR_6"/>
    <property type="match status" value="2"/>
</dbReference>
<reference evidence="2 3" key="1">
    <citation type="submission" date="2015-09" db="EMBL/GenBank/DDBJ databases">
        <authorList>
            <consortium name="Pathogen Informatics"/>
        </authorList>
    </citation>
    <scope>NUCLEOTIDE SEQUENCE [LARGE SCALE GENOMIC DNA]</scope>
    <source>
        <strain evidence="2 3">2789STDY5834855</strain>
    </source>
</reference>